<dbReference type="PANTHER" id="PTHR34071:SF2">
    <property type="entry name" value="FLAVIN-NUCLEOTIDE-BINDING PROTEIN"/>
    <property type="match status" value="1"/>
</dbReference>
<organism evidence="1 2">
    <name type="scientific">Pectinatus brassicae</name>
    <dbReference type="NCBI Taxonomy" id="862415"/>
    <lineage>
        <taxon>Bacteria</taxon>
        <taxon>Bacillati</taxon>
        <taxon>Bacillota</taxon>
        <taxon>Negativicutes</taxon>
        <taxon>Selenomonadales</taxon>
        <taxon>Selenomonadaceae</taxon>
        <taxon>Pectinatus</taxon>
    </lineage>
</organism>
<comment type="caution">
    <text evidence="1">The sequence shown here is derived from an EMBL/GenBank/DDBJ whole genome shotgun (WGS) entry which is preliminary data.</text>
</comment>
<dbReference type="Pfam" id="PF12900">
    <property type="entry name" value="Pyridox_ox_2"/>
    <property type="match status" value="1"/>
</dbReference>
<evidence type="ECO:0000313" key="2">
    <source>
        <dbReference type="Proteomes" id="UP000559117"/>
    </source>
</evidence>
<evidence type="ECO:0000313" key="1">
    <source>
        <dbReference type="EMBL" id="MBB5335035.1"/>
    </source>
</evidence>
<proteinExistence type="predicted"/>
<dbReference type="Proteomes" id="UP000559117">
    <property type="component" value="Unassembled WGS sequence"/>
</dbReference>
<keyword evidence="2" id="KW-1185">Reference proteome</keyword>
<dbReference type="InterPro" id="IPR012349">
    <property type="entry name" value="Split_barrel_FMN-bd"/>
</dbReference>
<dbReference type="AlphaFoldDB" id="A0A840UR52"/>
<dbReference type="PANTHER" id="PTHR34071">
    <property type="entry name" value="5-NITROIMIDAZOLE ANTIBIOTICS RESISTANCE PROTEIN, NIMA-FAMILY-RELATED PROTEIN-RELATED"/>
    <property type="match status" value="1"/>
</dbReference>
<dbReference type="Gene3D" id="2.30.110.10">
    <property type="entry name" value="Electron Transport, Fmn-binding Protein, Chain A"/>
    <property type="match status" value="1"/>
</dbReference>
<reference evidence="1 2" key="1">
    <citation type="submission" date="2020-08" db="EMBL/GenBank/DDBJ databases">
        <title>Genomic Encyclopedia of Type Strains, Phase IV (KMG-IV): sequencing the most valuable type-strain genomes for metagenomic binning, comparative biology and taxonomic classification.</title>
        <authorList>
            <person name="Goeker M."/>
        </authorList>
    </citation>
    <scope>NUCLEOTIDE SEQUENCE [LARGE SCALE GENOMIC DNA]</scope>
    <source>
        <strain evidence="1 2">DSM 24661</strain>
    </source>
</reference>
<dbReference type="RefSeq" id="WP_183858857.1">
    <property type="nucleotide sequence ID" value="NZ_JACHFH010000001.1"/>
</dbReference>
<dbReference type="InterPro" id="IPR024747">
    <property type="entry name" value="Pyridox_Oxase-rel"/>
</dbReference>
<sequence>MIKEMRRKDRQMSDDNTKSVLHNALYGTLSTSNNENIPYGVPISFAYDGTDNIYLHCAAEGMKLDNIKVNSNVCFSTVESAATDAAKFTSQFKSAIAFGTISVLTDIPEKKAALTLLIKKYSPEFYDKGMGYIEKACEKTTVLKIKISTMTGKEHK</sequence>
<protein>
    <submittedName>
        <fullName evidence="1">Uncharacterized protein</fullName>
    </submittedName>
</protein>
<dbReference type="EMBL" id="JACHFH010000001">
    <property type="protein sequence ID" value="MBB5335035.1"/>
    <property type="molecule type" value="Genomic_DNA"/>
</dbReference>
<name>A0A840UR52_9FIRM</name>
<accession>A0A840UR52</accession>
<dbReference type="SUPFAM" id="SSF50475">
    <property type="entry name" value="FMN-binding split barrel"/>
    <property type="match status" value="1"/>
</dbReference>
<gene>
    <name evidence="1" type="ORF">HNR32_000135</name>
</gene>